<feature type="binding site" evidence="4">
    <location>
        <position position="107"/>
    </location>
    <ligand>
        <name>substrate</name>
    </ligand>
</feature>
<gene>
    <name evidence="7" type="ORF">FEZ63_04390</name>
</gene>
<sequence>MANPVVDMETPRVAVASCCVVGEGPLWDHRNDTLLWVDIKNPAIWRYHPATDKHSRVEVPERVGFVALTPDPDIVIAGFKSGLVRFNLWGGEIQPLVSPEPDRPNNRINDGHVGPDGHLYFGTMDDDEADPTGAFWRWDGKDLLRFRDGIVVTNGPAFSPDGQTIYTIDTRNRTIHAHTLGEHSPGEARLFKRFDDASGYPDGICVDAEGHIWVCHWGGSRVTRLTPDGTVERIVPMHTAQVTKCAFGGPNLTTLYITSAAIGRDPHIDPMAGQLYTMESGIRGLRSNIFEG</sequence>
<feature type="binding site" evidence="4">
    <location>
        <position position="127"/>
    </location>
    <ligand>
        <name>substrate</name>
    </ligand>
</feature>
<dbReference type="SUPFAM" id="SSF63829">
    <property type="entry name" value="Calcium-dependent phosphotriesterase"/>
    <property type="match status" value="1"/>
</dbReference>
<dbReference type="PANTHER" id="PTHR10907">
    <property type="entry name" value="REGUCALCIN"/>
    <property type="match status" value="1"/>
</dbReference>
<keyword evidence="4" id="KW-0479">Metal-binding</keyword>
<dbReference type="AlphaFoldDB" id="A0A5N3PG20"/>
<dbReference type="GO" id="GO:0019853">
    <property type="term" value="P:L-ascorbic acid biosynthetic process"/>
    <property type="evidence" value="ECO:0007669"/>
    <property type="project" value="TreeGrafter"/>
</dbReference>
<dbReference type="InterPro" id="IPR005511">
    <property type="entry name" value="SMP-30"/>
</dbReference>
<dbReference type="InterPro" id="IPR011042">
    <property type="entry name" value="6-blade_b-propeller_TolB-like"/>
</dbReference>
<evidence type="ECO:0000256" key="5">
    <source>
        <dbReference type="PROSITE-ProRule" id="PRU00504"/>
    </source>
</evidence>
<feature type="binding site" evidence="4">
    <location>
        <position position="109"/>
    </location>
    <ligand>
        <name>substrate</name>
    </ligand>
</feature>
<comment type="similarity">
    <text evidence="1">Belongs to the SMP-30/CGR1 family.</text>
</comment>
<feature type="repeat" description="NHL" evidence="5">
    <location>
        <begin position="200"/>
        <end position="228"/>
    </location>
</feature>
<dbReference type="InterPro" id="IPR013658">
    <property type="entry name" value="SGL"/>
</dbReference>
<dbReference type="PRINTS" id="PR01790">
    <property type="entry name" value="SMP30FAMILY"/>
</dbReference>
<name>A0A5N3PG20_9HYPH</name>
<dbReference type="Gene3D" id="2.120.10.30">
    <property type="entry name" value="TolB, C-terminal domain"/>
    <property type="match status" value="1"/>
</dbReference>
<feature type="binding site" evidence="4">
    <location>
        <position position="202"/>
    </location>
    <ligand>
        <name>a divalent metal cation</name>
        <dbReference type="ChEBI" id="CHEBI:60240"/>
    </ligand>
</feature>
<evidence type="ECO:0000256" key="3">
    <source>
        <dbReference type="PIRSR" id="PIRSR605511-1"/>
    </source>
</evidence>
<dbReference type="OrthoDB" id="2633250at2"/>
<proteinExistence type="inferred from homology"/>
<feature type="binding site" evidence="4">
    <location>
        <position position="23"/>
    </location>
    <ligand>
        <name>a divalent metal cation</name>
        <dbReference type="ChEBI" id="CHEBI:60240"/>
    </ligand>
</feature>
<feature type="domain" description="SMP-30/Gluconolactonase/LRE-like region" evidence="6">
    <location>
        <begin position="21"/>
        <end position="260"/>
    </location>
</feature>
<reference evidence="7 8" key="1">
    <citation type="journal article" date="2019" name="Microorganisms">
        <title>Genome Insights into the Novel Species Microvirga brassicacearum, a Rapeseed Endophyte with Biotechnological Potential.</title>
        <authorList>
            <person name="Jimenez-Gomez A."/>
            <person name="Saati-Santamaria Z."/>
            <person name="Igual J.M."/>
            <person name="Rivas R."/>
            <person name="Mateos P.F."/>
            <person name="Garcia-Fraile P."/>
        </authorList>
    </citation>
    <scope>NUCLEOTIDE SEQUENCE [LARGE SCALE GENOMIC DNA]</scope>
    <source>
        <strain evidence="7 8">CDVBN77</strain>
    </source>
</reference>
<dbReference type="Proteomes" id="UP000325684">
    <property type="component" value="Unassembled WGS sequence"/>
</dbReference>
<feature type="binding site" evidence="4">
    <location>
        <position position="154"/>
    </location>
    <ligand>
        <name>a divalent metal cation</name>
        <dbReference type="ChEBI" id="CHEBI:60240"/>
    </ligand>
</feature>
<evidence type="ECO:0000256" key="4">
    <source>
        <dbReference type="PIRSR" id="PIRSR605511-2"/>
    </source>
</evidence>
<comment type="caution">
    <text evidence="7">The sequence shown here is derived from an EMBL/GenBank/DDBJ whole genome shotgun (WGS) entry which is preliminary data.</text>
</comment>
<evidence type="ECO:0000256" key="2">
    <source>
        <dbReference type="ARBA" id="ARBA00022737"/>
    </source>
</evidence>
<dbReference type="PROSITE" id="PS51125">
    <property type="entry name" value="NHL"/>
    <property type="match status" value="1"/>
</dbReference>
<comment type="cofactor">
    <cofactor evidence="4">
        <name>Zn(2+)</name>
        <dbReference type="ChEBI" id="CHEBI:29105"/>
    </cofactor>
    <text evidence="4">Binds 1 divalent metal cation per subunit.</text>
</comment>
<keyword evidence="2" id="KW-0677">Repeat</keyword>
<organism evidence="7 8">
    <name type="scientific">Microvirga brassicacearum</name>
    <dbReference type="NCBI Taxonomy" id="2580413"/>
    <lineage>
        <taxon>Bacteria</taxon>
        <taxon>Pseudomonadati</taxon>
        <taxon>Pseudomonadota</taxon>
        <taxon>Alphaproteobacteria</taxon>
        <taxon>Hyphomicrobiales</taxon>
        <taxon>Methylobacteriaceae</taxon>
        <taxon>Microvirga</taxon>
    </lineage>
</organism>
<evidence type="ECO:0000313" key="7">
    <source>
        <dbReference type="EMBL" id="KAB0268683.1"/>
    </source>
</evidence>
<protein>
    <submittedName>
        <fullName evidence="7">SMP-30/gluconolactonase/LRE family protein</fullName>
    </submittedName>
</protein>
<evidence type="ECO:0000259" key="6">
    <source>
        <dbReference type="Pfam" id="PF08450"/>
    </source>
</evidence>
<dbReference type="PANTHER" id="PTHR10907:SF47">
    <property type="entry name" value="REGUCALCIN"/>
    <property type="match status" value="1"/>
</dbReference>
<keyword evidence="8" id="KW-1185">Reference proteome</keyword>
<dbReference type="InterPro" id="IPR001258">
    <property type="entry name" value="NHL_repeat"/>
</dbReference>
<keyword evidence="4" id="KW-0862">Zinc</keyword>
<dbReference type="GO" id="GO:0005509">
    <property type="term" value="F:calcium ion binding"/>
    <property type="evidence" value="ECO:0007669"/>
    <property type="project" value="TreeGrafter"/>
</dbReference>
<dbReference type="Pfam" id="PF08450">
    <property type="entry name" value="SGL"/>
    <property type="match status" value="1"/>
</dbReference>
<dbReference type="EMBL" id="VCMV01000004">
    <property type="protein sequence ID" value="KAB0268683.1"/>
    <property type="molecule type" value="Genomic_DNA"/>
</dbReference>
<dbReference type="RefSeq" id="WP_150942418.1">
    <property type="nucleotide sequence ID" value="NZ_VCMV01000004.1"/>
</dbReference>
<feature type="active site" description="Proton donor/acceptor" evidence="3">
    <location>
        <position position="202"/>
    </location>
</feature>
<evidence type="ECO:0000256" key="1">
    <source>
        <dbReference type="ARBA" id="ARBA00008853"/>
    </source>
</evidence>
<evidence type="ECO:0000313" key="8">
    <source>
        <dbReference type="Proteomes" id="UP000325684"/>
    </source>
</evidence>
<accession>A0A5N3PG20</accession>
<dbReference type="GO" id="GO:0004341">
    <property type="term" value="F:gluconolactonase activity"/>
    <property type="evidence" value="ECO:0007669"/>
    <property type="project" value="TreeGrafter"/>
</dbReference>